<sequence>MNTIGNFQTVLHQINALDEHKVFAVLKEKDQILEELPDFVENILQQSHMKDIGFLLDDAAFFPSYSTVDNLFICSSIKERERKMILKEWAAFLNIPMFTFSDSFDTLSTFQQVKLQLMQLVLANKKKIILANDFSKLSVYEKQQLFPLLNELATKYSISLWLITDDQKIADSPYFDKVTFS</sequence>
<keyword evidence="3" id="KW-1185">Reference proteome</keyword>
<accession>A0A242KF47</accession>
<reference evidence="2" key="2">
    <citation type="submission" date="2017-05" db="EMBL/GenBank/DDBJ databases">
        <authorList>
            <consortium name="The Broad Institute Genomics Platform"/>
            <consortium name="The Broad Institute Genomic Center for Infectious Diseases"/>
            <person name="Earl A."/>
            <person name="Manson A."/>
            <person name="Schwartman J."/>
            <person name="Gilmore M."/>
            <person name="Abouelleil A."/>
            <person name="Cao P."/>
            <person name="Chapman S."/>
            <person name="Cusick C."/>
            <person name="Shea T."/>
            <person name="Young S."/>
            <person name="Neafsey D."/>
            <person name="Nusbaum C."/>
            <person name="Birren B."/>
        </authorList>
    </citation>
    <scope>NUCLEOTIDE SEQUENCE</scope>
    <source>
        <strain evidence="2">9E7_DIV0242</strain>
    </source>
</reference>
<dbReference type="SUPFAM" id="SSF52540">
    <property type="entry name" value="P-loop containing nucleoside triphosphate hydrolases"/>
    <property type="match status" value="1"/>
</dbReference>
<evidence type="ECO:0008006" key="4">
    <source>
        <dbReference type="Google" id="ProtNLM"/>
    </source>
</evidence>
<evidence type="ECO:0000313" key="1">
    <source>
        <dbReference type="EMBL" id="OTP19170.1"/>
    </source>
</evidence>
<name>A0A242KF47_9ENTE</name>
<organism evidence="1">
    <name type="scientific">Candidatus Enterococcus clewellii</name>
    <dbReference type="NCBI Taxonomy" id="1834193"/>
    <lineage>
        <taxon>Bacteria</taxon>
        <taxon>Bacillati</taxon>
        <taxon>Bacillota</taxon>
        <taxon>Bacilli</taxon>
        <taxon>Lactobacillales</taxon>
        <taxon>Enterococcaceae</taxon>
        <taxon>Enterococcus</taxon>
    </lineage>
</organism>
<reference evidence="2" key="3">
    <citation type="submission" date="2024-03" db="EMBL/GenBank/DDBJ databases">
        <title>The Genome Sequence of Enterococcus sp. DIV0242b.</title>
        <authorList>
            <consortium name="The Broad Institute Genomics Platform"/>
            <consortium name="The Broad Institute Microbial Omics Core"/>
            <consortium name="The Broad Institute Genomic Center for Infectious Diseases"/>
            <person name="Earl A."/>
            <person name="Manson A."/>
            <person name="Gilmore M."/>
            <person name="Schwartman J."/>
            <person name="Shea T."/>
            <person name="Abouelleil A."/>
            <person name="Cao P."/>
            <person name="Chapman S."/>
            <person name="Cusick C."/>
            <person name="Young S."/>
            <person name="Neafsey D."/>
            <person name="Nusbaum C."/>
            <person name="Birren B."/>
        </authorList>
    </citation>
    <scope>NUCLEOTIDE SEQUENCE</scope>
    <source>
        <strain evidence="2">9E7_DIV0242</strain>
    </source>
</reference>
<dbReference type="RefSeq" id="WP_086348072.1">
    <property type="nucleotide sequence ID" value="NZ_CP147247.1"/>
</dbReference>
<dbReference type="EMBL" id="NGMM01000001">
    <property type="protein sequence ID" value="OTP19170.1"/>
    <property type="molecule type" value="Genomic_DNA"/>
</dbReference>
<proteinExistence type="predicted"/>
<evidence type="ECO:0000313" key="2">
    <source>
        <dbReference type="EMBL" id="WYJ89254.1"/>
    </source>
</evidence>
<dbReference type="EMBL" id="CP147247">
    <property type="protein sequence ID" value="WYJ89254.1"/>
    <property type="molecule type" value="Genomic_DNA"/>
</dbReference>
<dbReference type="Proteomes" id="UP000195141">
    <property type="component" value="Chromosome"/>
</dbReference>
<reference evidence="1" key="1">
    <citation type="submission" date="2017-05" db="EMBL/GenBank/DDBJ databases">
        <title>The Genome Sequence of Enterococcus sp. 9E7_DIV0242.</title>
        <authorList>
            <consortium name="The Broad Institute Genomics Platform"/>
            <consortium name="The Broad Institute Genomic Center for Infectious Diseases"/>
            <person name="Earl A."/>
            <person name="Manson A."/>
            <person name="Schwartman J."/>
            <person name="Gilmore M."/>
            <person name="Abouelleil A."/>
            <person name="Cao P."/>
            <person name="Chapman S."/>
            <person name="Cusick C."/>
            <person name="Shea T."/>
            <person name="Young S."/>
            <person name="Neafsey D."/>
            <person name="Nusbaum C."/>
            <person name="Birren B."/>
        </authorList>
    </citation>
    <scope>NUCLEOTIDE SEQUENCE [LARGE SCALE GENOMIC DNA]</scope>
    <source>
        <strain evidence="1">9E7_DIV0242</strain>
    </source>
</reference>
<gene>
    <name evidence="2" type="ORF">A5888_000973</name>
    <name evidence="1" type="ORF">A5888_000984</name>
</gene>
<protein>
    <recommendedName>
        <fullName evidence="4">ABC transporter domain-containing protein</fullName>
    </recommendedName>
</protein>
<dbReference type="Gene3D" id="3.40.50.300">
    <property type="entry name" value="P-loop containing nucleotide triphosphate hydrolases"/>
    <property type="match status" value="1"/>
</dbReference>
<evidence type="ECO:0000313" key="3">
    <source>
        <dbReference type="Proteomes" id="UP000195141"/>
    </source>
</evidence>
<dbReference type="OrthoDB" id="2182675at2"/>
<dbReference type="InterPro" id="IPR027417">
    <property type="entry name" value="P-loop_NTPase"/>
</dbReference>
<dbReference type="AlphaFoldDB" id="A0A242KF47"/>